<evidence type="ECO:0000256" key="15">
    <source>
        <dbReference type="PIRSR" id="PIRSR000167-1"/>
    </source>
</evidence>
<feature type="binding site" evidence="15">
    <location>
        <position position="110"/>
    </location>
    <ligand>
        <name>S-adenosyl-L-methionine</name>
        <dbReference type="ChEBI" id="CHEBI:59789"/>
        <label>1</label>
    </ligand>
</feature>
<feature type="binding site" evidence="15">
    <location>
        <position position="53"/>
    </location>
    <ligand>
        <name>S-adenosyl-L-methionine</name>
        <dbReference type="ChEBI" id="CHEBI:59789"/>
        <label>1</label>
    </ligand>
</feature>
<keyword evidence="12 14" id="KW-0627">Porphyrin biosynthesis</keyword>
<evidence type="ECO:0000256" key="14">
    <source>
        <dbReference type="PIRNR" id="PIRNR000167"/>
    </source>
</evidence>
<comment type="subunit">
    <text evidence="4">Monomer.</text>
</comment>
<name>A0A5M6IAV5_9PROT</name>
<dbReference type="InterPro" id="IPR006638">
    <property type="entry name" value="Elp3/MiaA/NifB-like_rSAM"/>
</dbReference>
<keyword evidence="9 14" id="KW-0560">Oxidoreductase</keyword>
<dbReference type="Gene3D" id="3.20.20.70">
    <property type="entry name" value="Aldolase class I"/>
    <property type="match status" value="1"/>
</dbReference>
<dbReference type="SUPFAM" id="SSF102114">
    <property type="entry name" value="Radical SAM enzymes"/>
    <property type="match status" value="1"/>
</dbReference>
<evidence type="ECO:0000313" key="19">
    <source>
        <dbReference type="Proteomes" id="UP000324065"/>
    </source>
</evidence>
<evidence type="ECO:0000256" key="3">
    <source>
        <dbReference type="ARBA" id="ARBA00005493"/>
    </source>
</evidence>
<dbReference type="PROSITE" id="PS51918">
    <property type="entry name" value="RADICAL_SAM"/>
    <property type="match status" value="1"/>
</dbReference>
<evidence type="ECO:0000259" key="17">
    <source>
        <dbReference type="PROSITE" id="PS51918"/>
    </source>
</evidence>
<dbReference type="NCBIfam" id="TIGR00538">
    <property type="entry name" value="hemN"/>
    <property type="match status" value="1"/>
</dbReference>
<dbReference type="InterPro" id="IPR007197">
    <property type="entry name" value="rSAM"/>
</dbReference>
<dbReference type="EC" id="1.3.98.3" evidence="14"/>
<dbReference type="Pfam" id="PF06969">
    <property type="entry name" value="HemN_C"/>
    <property type="match status" value="1"/>
</dbReference>
<evidence type="ECO:0000256" key="12">
    <source>
        <dbReference type="ARBA" id="ARBA00023244"/>
    </source>
</evidence>
<dbReference type="GO" id="GO:0051539">
    <property type="term" value="F:4 iron, 4 sulfur cluster binding"/>
    <property type="evidence" value="ECO:0007669"/>
    <property type="project" value="UniProtKB-KW"/>
</dbReference>
<dbReference type="UniPathway" id="UPA00251">
    <property type="reaction ID" value="UER00323"/>
</dbReference>
<comment type="caution">
    <text evidence="18">The sequence shown here is derived from an EMBL/GenBank/DDBJ whole genome shotgun (WGS) entry which is preliminary data.</text>
</comment>
<dbReference type="PANTHER" id="PTHR13932">
    <property type="entry name" value="COPROPORPHYRINIGEN III OXIDASE"/>
    <property type="match status" value="1"/>
</dbReference>
<feature type="binding site" evidence="15">
    <location>
        <position position="207"/>
    </location>
    <ligand>
        <name>S-adenosyl-L-methionine</name>
        <dbReference type="ChEBI" id="CHEBI:59789"/>
        <label>2</label>
    </ligand>
</feature>
<dbReference type="CDD" id="cd01335">
    <property type="entry name" value="Radical_SAM"/>
    <property type="match status" value="1"/>
</dbReference>
<keyword evidence="19" id="KW-1185">Reference proteome</keyword>
<evidence type="ECO:0000256" key="5">
    <source>
        <dbReference type="ARBA" id="ARBA00022485"/>
    </source>
</evidence>
<dbReference type="InterPro" id="IPR004558">
    <property type="entry name" value="Coprogen_oxidase_HemN"/>
</dbReference>
<evidence type="ECO:0000256" key="7">
    <source>
        <dbReference type="ARBA" id="ARBA00022691"/>
    </source>
</evidence>
<dbReference type="AlphaFoldDB" id="A0A5M6IAV5"/>
<evidence type="ECO:0000313" key="18">
    <source>
        <dbReference type="EMBL" id="KAA5604875.1"/>
    </source>
</evidence>
<dbReference type="GO" id="GO:0051989">
    <property type="term" value="F:coproporphyrinogen dehydrogenase activity"/>
    <property type="evidence" value="ECO:0007669"/>
    <property type="project" value="UniProtKB-EC"/>
</dbReference>
<dbReference type="InterPro" id="IPR058240">
    <property type="entry name" value="rSAM_sf"/>
</dbReference>
<proteinExistence type="inferred from homology"/>
<keyword evidence="5 14" id="KW-0004">4Fe-4S</keyword>
<reference evidence="18 19" key="1">
    <citation type="submission" date="2019-09" db="EMBL/GenBank/DDBJ databases">
        <title>Genome sequence of Roseospira marina, one of the more divergent members of the non-sulfur purple photosynthetic bacterial family, the Rhodospirillaceae.</title>
        <authorList>
            <person name="Meyer T."/>
            <person name="Kyndt J."/>
        </authorList>
    </citation>
    <scope>NUCLEOTIDE SEQUENCE [LARGE SCALE GENOMIC DNA]</scope>
    <source>
        <strain evidence="18 19">DSM 15113</strain>
    </source>
</reference>
<dbReference type="GO" id="GO:0004109">
    <property type="term" value="F:coproporphyrinogen oxidase activity"/>
    <property type="evidence" value="ECO:0007669"/>
    <property type="project" value="InterPro"/>
</dbReference>
<evidence type="ECO:0000256" key="13">
    <source>
        <dbReference type="ARBA" id="ARBA00048321"/>
    </source>
</evidence>
<feature type="binding site" evidence="16">
    <location>
        <position position="66"/>
    </location>
    <ligand>
        <name>[4Fe-4S] cluster</name>
        <dbReference type="ChEBI" id="CHEBI:49883"/>
        <note>4Fe-4S-S-AdoMet</note>
    </ligand>
</feature>
<comment type="cofactor">
    <cofactor evidence="14 16">
        <name>[4Fe-4S] cluster</name>
        <dbReference type="ChEBI" id="CHEBI:49883"/>
    </cofactor>
    <text evidence="14 16">Binds 1 [4Fe-4S] cluster. The cluster is coordinated with 3 cysteines and an exchangeable S-adenosyl-L-methionine.</text>
</comment>
<keyword evidence="6 14" id="KW-0963">Cytoplasm</keyword>
<comment type="similarity">
    <text evidence="3 14">Belongs to the anaerobic coproporphyrinogen-III oxidase family.</text>
</comment>
<evidence type="ECO:0000256" key="1">
    <source>
        <dbReference type="ARBA" id="ARBA00004496"/>
    </source>
</evidence>
<dbReference type="OrthoDB" id="9808022at2"/>
<protein>
    <recommendedName>
        <fullName evidence="14">Coproporphyrinogen-III oxidase</fullName>
        <ecNumber evidence="14">1.3.98.3</ecNumber>
    </recommendedName>
</protein>
<evidence type="ECO:0000256" key="2">
    <source>
        <dbReference type="ARBA" id="ARBA00004785"/>
    </source>
</evidence>
<comment type="pathway">
    <text evidence="2 14">Porphyrin-containing compound metabolism; protoporphyrin-IX biosynthesis; protoporphyrinogen-IX from coproporphyrinogen-III (AdoMet route): step 1/1.</text>
</comment>
<dbReference type="SFLD" id="SFLDS00029">
    <property type="entry name" value="Radical_SAM"/>
    <property type="match status" value="1"/>
</dbReference>
<accession>A0A5M6IAV5</accession>
<keyword evidence="10 14" id="KW-0408">Iron</keyword>
<keyword evidence="8 14" id="KW-0479">Metal-binding</keyword>
<dbReference type="GO" id="GO:0046872">
    <property type="term" value="F:metal ion binding"/>
    <property type="evidence" value="ECO:0007669"/>
    <property type="project" value="UniProtKB-KW"/>
</dbReference>
<keyword evidence="7 14" id="KW-0949">S-adenosyl-L-methionine</keyword>
<comment type="catalytic activity">
    <reaction evidence="13 14">
        <text>coproporphyrinogen III + 2 S-adenosyl-L-methionine = protoporphyrinogen IX + 2 5'-deoxyadenosine + 2 L-methionine + 2 CO2</text>
        <dbReference type="Rhea" id="RHEA:15425"/>
        <dbReference type="ChEBI" id="CHEBI:16526"/>
        <dbReference type="ChEBI" id="CHEBI:17319"/>
        <dbReference type="ChEBI" id="CHEBI:57307"/>
        <dbReference type="ChEBI" id="CHEBI:57309"/>
        <dbReference type="ChEBI" id="CHEBI:57844"/>
        <dbReference type="ChEBI" id="CHEBI:59789"/>
        <dbReference type="EC" id="1.3.98.3"/>
    </reaction>
</comment>
<sequence>MTMTIQDLAAKYDLRLPRYTSYPTAPHFSQEVGPETYARWLGELDPATPLSLYTHIAYCEEMCWFCGCHTKITKRYDPVADYLDALLTEIDMIAGLMPARMGFKFMHFGGGSPTVLKAEDFTRLIRHLRDRFEMLDGAEIAVEMDPRTATEDYVKAMAEVGVTRASIGVQDFEAQVQEAVHRVQPYELVAQVVEWLRKYGITDINMDLMYGLPFQTTESIQHTIDRALALKPRRVSYFGYAHVPWMRTHMKMIPEDALPSVPERWSQYLNGSARFAHNGYVTVGLDHFAAPDDELALALNKQALHRNFQGYTTDSAPALVAFGASGIGSLPQGYVGNQGEIGAYKRTVRAGTPPITRGLAISHDDKLRRAIIERLMCDLGVDLETVAAEYGAKASDFQKELDQLSDLEADGVVIRDGSRLRVTEMGRPLVRAVCAKFDQYLNVGEKRHSQAV</sequence>
<feature type="binding site" evidence="15">
    <location>
        <position position="170"/>
    </location>
    <ligand>
        <name>S-adenosyl-L-methionine</name>
        <dbReference type="ChEBI" id="CHEBI:59789"/>
        <label>2</label>
    </ligand>
</feature>
<dbReference type="InterPro" id="IPR034505">
    <property type="entry name" value="Coproporphyrinogen-III_oxidase"/>
</dbReference>
<feature type="binding site" evidence="15">
    <location>
        <position position="241"/>
    </location>
    <ligand>
        <name>S-adenosyl-L-methionine</name>
        <dbReference type="ChEBI" id="CHEBI:59789"/>
        <label>2</label>
    </ligand>
</feature>
<feature type="domain" description="Radical SAM core" evidence="17">
    <location>
        <begin position="44"/>
        <end position="278"/>
    </location>
</feature>
<dbReference type="SMART" id="SM00729">
    <property type="entry name" value="Elp3"/>
    <property type="match status" value="1"/>
</dbReference>
<evidence type="ECO:0000256" key="9">
    <source>
        <dbReference type="ARBA" id="ARBA00023002"/>
    </source>
</evidence>
<evidence type="ECO:0000256" key="8">
    <source>
        <dbReference type="ARBA" id="ARBA00022723"/>
    </source>
</evidence>
<feature type="binding site" evidence="16">
    <location>
        <position position="59"/>
    </location>
    <ligand>
        <name>[4Fe-4S] cluster</name>
        <dbReference type="ChEBI" id="CHEBI:49883"/>
        <note>4Fe-4S-S-AdoMet</note>
    </ligand>
</feature>
<comment type="subcellular location">
    <subcellularLocation>
        <location evidence="1 14">Cytoplasm</location>
    </subcellularLocation>
</comment>
<dbReference type="GO" id="GO:0006782">
    <property type="term" value="P:protoporphyrinogen IX biosynthetic process"/>
    <property type="evidence" value="ECO:0007669"/>
    <property type="project" value="UniProtKB-UniPathway"/>
</dbReference>
<dbReference type="InterPro" id="IPR013785">
    <property type="entry name" value="Aldolase_TIM"/>
</dbReference>
<evidence type="ECO:0000256" key="11">
    <source>
        <dbReference type="ARBA" id="ARBA00023014"/>
    </source>
</evidence>
<dbReference type="Pfam" id="PF04055">
    <property type="entry name" value="Radical_SAM"/>
    <property type="match status" value="1"/>
</dbReference>
<feature type="binding site" evidence="15">
    <location>
        <begin position="65"/>
        <end position="67"/>
    </location>
    <ligand>
        <name>S-adenosyl-L-methionine</name>
        <dbReference type="ChEBI" id="CHEBI:59789"/>
        <label>2</label>
    </ligand>
</feature>
<gene>
    <name evidence="18" type="primary">hemN</name>
    <name evidence="18" type="ORF">F1188_13715</name>
</gene>
<dbReference type="Gene3D" id="1.10.10.920">
    <property type="match status" value="1"/>
</dbReference>
<feature type="binding site" evidence="15">
    <location>
        <position position="143"/>
    </location>
    <ligand>
        <name>S-adenosyl-L-methionine</name>
        <dbReference type="ChEBI" id="CHEBI:59789"/>
        <label>1</label>
    </ligand>
</feature>
<dbReference type="InterPro" id="IPR010723">
    <property type="entry name" value="HemN_C"/>
</dbReference>
<dbReference type="GO" id="GO:0005737">
    <property type="term" value="C:cytoplasm"/>
    <property type="evidence" value="ECO:0007669"/>
    <property type="project" value="UniProtKB-SubCell"/>
</dbReference>
<dbReference type="PIRSF" id="PIRSF000167">
    <property type="entry name" value="HemN"/>
    <property type="match status" value="1"/>
</dbReference>
<dbReference type="EMBL" id="VWPJ01000013">
    <property type="protein sequence ID" value="KAA5604875.1"/>
    <property type="molecule type" value="Genomic_DNA"/>
</dbReference>
<keyword evidence="11 14" id="KW-0411">Iron-sulfur</keyword>
<feature type="binding site" evidence="15">
    <location>
        <position position="327"/>
    </location>
    <ligand>
        <name>S-adenosyl-L-methionine</name>
        <dbReference type="ChEBI" id="CHEBI:59789"/>
        <label>1</label>
    </ligand>
</feature>
<evidence type="ECO:0000256" key="6">
    <source>
        <dbReference type="ARBA" id="ARBA00022490"/>
    </source>
</evidence>
<dbReference type="Proteomes" id="UP000324065">
    <property type="component" value="Unassembled WGS sequence"/>
</dbReference>
<organism evidence="18 19">
    <name type="scientific">Roseospira marina</name>
    <dbReference type="NCBI Taxonomy" id="140057"/>
    <lineage>
        <taxon>Bacteria</taxon>
        <taxon>Pseudomonadati</taxon>
        <taxon>Pseudomonadota</taxon>
        <taxon>Alphaproteobacteria</taxon>
        <taxon>Rhodospirillales</taxon>
        <taxon>Rhodospirillaceae</taxon>
        <taxon>Roseospira</taxon>
    </lineage>
</organism>
<evidence type="ECO:0000256" key="16">
    <source>
        <dbReference type="PIRSR" id="PIRSR000167-2"/>
    </source>
</evidence>
<evidence type="ECO:0000256" key="4">
    <source>
        <dbReference type="ARBA" id="ARBA00011245"/>
    </source>
</evidence>
<feature type="binding site" evidence="15">
    <location>
        <position position="182"/>
    </location>
    <ligand>
        <name>S-adenosyl-L-methionine</name>
        <dbReference type="ChEBI" id="CHEBI:59789"/>
        <label>2</label>
    </ligand>
</feature>
<evidence type="ECO:0000256" key="10">
    <source>
        <dbReference type="ARBA" id="ARBA00023004"/>
    </source>
</evidence>
<feature type="binding site" evidence="16">
    <location>
        <position position="63"/>
    </location>
    <ligand>
        <name>[4Fe-4S] cluster</name>
        <dbReference type="ChEBI" id="CHEBI:49883"/>
        <note>4Fe-4S-S-AdoMet</note>
    </ligand>
</feature>
<dbReference type="SFLD" id="SFLDG01065">
    <property type="entry name" value="anaerobic_coproporphyrinogen-I"/>
    <property type="match status" value="1"/>
</dbReference>
<dbReference type="SFLD" id="SFLDG01082">
    <property type="entry name" value="B12-binding_domain_containing"/>
    <property type="match status" value="1"/>
</dbReference>
<dbReference type="PANTHER" id="PTHR13932:SF6">
    <property type="entry name" value="OXYGEN-INDEPENDENT COPROPORPHYRINOGEN III OXIDASE"/>
    <property type="match status" value="1"/>
</dbReference>